<dbReference type="OrthoDB" id="191686at2759"/>
<evidence type="ECO:0000313" key="1">
    <source>
        <dbReference type="EMBL" id="OXV05148.1"/>
    </source>
</evidence>
<evidence type="ECO:0000313" key="2">
    <source>
        <dbReference type="Proteomes" id="UP000243515"/>
    </source>
</evidence>
<evidence type="ECO:0008006" key="3">
    <source>
        <dbReference type="Google" id="ProtNLM"/>
    </source>
</evidence>
<dbReference type="AlphaFoldDB" id="A0A232LME1"/>
<gene>
    <name evidence="1" type="ORF">Egran_07084</name>
</gene>
<reference evidence="1 2" key="1">
    <citation type="journal article" date="2015" name="Environ. Microbiol.">
        <title>Metagenome sequence of Elaphomyces granulatus from sporocarp tissue reveals Ascomycota ectomycorrhizal fingerprints of genome expansion and a Proteobacteria-rich microbiome.</title>
        <authorList>
            <person name="Quandt C.A."/>
            <person name="Kohler A."/>
            <person name="Hesse C.N."/>
            <person name="Sharpton T.J."/>
            <person name="Martin F."/>
            <person name="Spatafora J.W."/>
        </authorList>
    </citation>
    <scope>NUCLEOTIDE SEQUENCE [LARGE SCALE GENOMIC DNA]</scope>
    <source>
        <strain evidence="1 2">OSC145934</strain>
    </source>
</reference>
<comment type="caution">
    <text evidence="1">The sequence shown here is derived from an EMBL/GenBank/DDBJ whole genome shotgun (WGS) entry which is preliminary data.</text>
</comment>
<dbReference type="Proteomes" id="UP000243515">
    <property type="component" value="Unassembled WGS sequence"/>
</dbReference>
<proteinExistence type="predicted"/>
<dbReference type="EMBL" id="NPHW01007534">
    <property type="protein sequence ID" value="OXV05148.1"/>
    <property type="molecule type" value="Genomic_DNA"/>
</dbReference>
<protein>
    <recommendedName>
        <fullName evidence="3">EF-hand domain-containing protein</fullName>
    </recommendedName>
</protein>
<name>A0A232LME1_9EURO</name>
<organism evidence="1 2">
    <name type="scientific">Elaphomyces granulatus</name>
    <dbReference type="NCBI Taxonomy" id="519963"/>
    <lineage>
        <taxon>Eukaryota</taxon>
        <taxon>Fungi</taxon>
        <taxon>Dikarya</taxon>
        <taxon>Ascomycota</taxon>
        <taxon>Pezizomycotina</taxon>
        <taxon>Eurotiomycetes</taxon>
        <taxon>Eurotiomycetidae</taxon>
        <taxon>Eurotiales</taxon>
        <taxon>Elaphomycetaceae</taxon>
        <taxon>Elaphomyces</taxon>
    </lineage>
</organism>
<sequence length="196" mass="22281">MPSFLHDSHQAWVNRSICKAVSQQALTPSEYMTMKVSSGTRFNSFLPPYQNSEKEPDLSVTLAGMMLPTIVFETGYSQSLTKKRDLWLRGGKGSVQIVFIIKWNKSRSGVVKGDIEVFASNQQGSVLSLQKEKTWLNKVFDLHNFKLPEDEDTPEKRVRKIFRKDENGCLDIQEFKEGSKRDETIVSALSLYNGLV</sequence>
<accession>A0A232LME1</accession>
<dbReference type="Gene3D" id="1.10.238.10">
    <property type="entry name" value="EF-hand"/>
    <property type="match status" value="1"/>
</dbReference>
<keyword evidence="2" id="KW-1185">Reference proteome</keyword>